<gene>
    <name evidence="1" type="ORF">ACFP3V_31750</name>
</gene>
<accession>A0ABW1GE56</accession>
<dbReference type="EMBL" id="JBHSQJ010000247">
    <property type="protein sequence ID" value="MFC5911766.1"/>
    <property type="molecule type" value="Genomic_DNA"/>
</dbReference>
<name>A0ABW1GE56_9ACTN</name>
<keyword evidence="2" id="KW-1185">Reference proteome</keyword>
<organism evidence="1 2">
    <name type="scientific">Streptacidiphilus monticola</name>
    <dbReference type="NCBI Taxonomy" id="2161674"/>
    <lineage>
        <taxon>Bacteria</taxon>
        <taxon>Bacillati</taxon>
        <taxon>Actinomycetota</taxon>
        <taxon>Actinomycetes</taxon>
        <taxon>Kitasatosporales</taxon>
        <taxon>Streptomycetaceae</taxon>
        <taxon>Streptacidiphilus</taxon>
    </lineage>
</organism>
<dbReference type="Proteomes" id="UP001596174">
    <property type="component" value="Unassembled WGS sequence"/>
</dbReference>
<proteinExistence type="predicted"/>
<reference evidence="2" key="1">
    <citation type="journal article" date="2019" name="Int. J. Syst. Evol. Microbiol.">
        <title>The Global Catalogue of Microorganisms (GCM) 10K type strain sequencing project: providing services to taxonomists for standard genome sequencing and annotation.</title>
        <authorList>
            <consortium name="The Broad Institute Genomics Platform"/>
            <consortium name="The Broad Institute Genome Sequencing Center for Infectious Disease"/>
            <person name="Wu L."/>
            <person name="Ma J."/>
        </authorList>
    </citation>
    <scope>NUCLEOTIDE SEQUENCE [LARGE SCALE GENOMIC DNA]</scope>
    <source>
        <strain evidence="2">JCM 4816</strain>
    </source>
</reference>
<protein>
    <submittedName>
        <fullName evidence="1">Uncharacterized protein</fullName>
    </submittedName>
</protein>
<comment type="caution">
    <text evidence="1">The sequence shown here is derived from an EMBL/GenBank/DDBJ whole genome shotgun (WGS) entry which is preliminary data.</text>
</comment>
<evidence type="ECO:0000313" key="2">
    <source>
        <dbReference type="Proteomes" id="UP001596174"/>
    </source>
</evidence>
<dbReference type="RefSeq" id="WP_380591285.1">
    <property type="nucleotide sequence ID" value="NZ_JBHSQJ010000247.1"/>
</dbReference>
<sequence length="124" mass="13351">MTEIDRFRAGTVYTDVQLRRGEAIFTAYEEAQQAAADAPASEVADIEPLVMTGLQVTGETPADAFQALADALRRHPDLVPDLVAVDKKVLAEEPGVDGSAQLIWEYRVKAIRAVGDDGSHEAVT</sequence>
<evidence type="ECO:0000313" key="1">
    <source>
        <dbReference type="EMBL" id="MFC5911766.1"/>
    </source>
</evidence>